<name>M9LM59_PAEPP</name>
<keyword evidence="2" id="KW-1185">Reference proteome</keyword>
<keyword evidence="1" id="KW-0762">Sugar transport</keyword>
<evidence type="ECO:0000313" key="2">
    <source>
        <dbReference type="Proteomes" id="UP000029453"/>
    </source>
</evidence>
<dbReference type="AlphaFoldDB" id="M9LM59"/>
<comment type="caution">
    <text evidence="1">The sequence shown here is derived from an EMBL/GenBank/DDBJ whole genome shotgun (WGS) entry which is preliminary data.</text>
</comment>
<dbReference type="EMBL" id="BALG01000483">
    <property type="protein sequence ID" value="GAC44440.1"/>
    <property type="molecule type" value="Genomic_DNA"/>
</dbReference>
<proteinExistence type="predicted"/>
<accession>M9LM59</accession>
<evidence type="ECO:0000313" key="1">
    <source>
        <dbReference type="EMBL" id="GAC44440.1"/>
    </source>
</evidence>
<reference evidence="1 2" key="1">
    <citation type="submission" date="2012-10" db="EMBL/GenBank/DDBJ databases">
        <title>Draft Genome Sequence of Paenibacillus popilliae ATCC 14706T.</title>
        <authorList>
            <person name="Iiyama K."/>
            <person name="Mori K."/>
            <person name="Mon H."/>
            <person name="Chieda Y."/>
            <person name="Lee J.M."/>
            <person name="Kusakabe T."/>
            <person name="Tashiro K."/>
            <person name="Asano S."/>
            <person name="Yasunaga-Aoki C."/>
            <person name="Shimizu S."/>
        </authorList>
    </citation>
    <scope>NUCLEOTIDE SEQUENCE [LARGE SCALE GENOMIC DNA]</scope>
    <source>
        <strain evidence="1 2">ATCC 14706</strain>
    </source>
</reference>
<dbReference type="Proteomes" id="UP000029453">
    <property type="component" value="Unassembled WGS sequence"/>
</dbReference>
<keyword evidence="1" id="KW-0813">Transport</keyword>
<protein>
    <submittedName>
        <fullName evidence="1">ABC-type sugar transport system</fullName>
    </submittedName>
</protein>
<organism evidence="1 2">
    <name type="scientific">Paenibacillus popilliae ATCC 14706</name>
    <dbReference type="NCBI Taxonomy" id="1212764"/>
    <lineage>
        <taxon>Bacteria</taxon>
        <taxon>Bacillati</taxon>
        <taxon>Bacillota</taxon>
        <taxon>Bacilli</taxon>
        <taxon>Bacillales</taxon>
        <taxon>Paenibacillaceae</taxon>
        <taxon>Paenibacillus</taxon>
    </lineage>
</organism>
<dbReference type="SUPFAM" id="SSF53850">
    <property type="entry name" value="Periplasmic binding protein-like II"/>
    <property type="match status" value="1"/>
</dbReference>
<gene>
    <name evidence="1" type="ORF">PPOP_3845</name>
</gene>
<dbReference type="Gene3D" id="3.40.190.10">
    <property type="entry name" value="Periplasmic binding protein-like II"/>
    <property type="match status" value="1"/>
</dbReference>
<sequence>MILGILHPIFTEEMIAEEKFDLAGYMPGVIESLRAKGNGTLYALAPHFTVPVLYYNRDLFEMNHIELPRNKMSWQEVFDLSKRFEGMGAGEDRVFGLSLDVMGTTDILDYISRTFSLSMFDTKAEKLLIHSDG</sequence>